<dbReference type="Gene3D" id="1.20.90.10">
    <property type="entry name" value="Phospholipase A2 domain"/>
    <property type="match status" value="1"/>
</dbReference>
<dbReference type="EMBL" id="JAMRXG010000010">
    <property type="protein sequence ID" value="MCM6776550.1"/>
    <property type="molecule type" value="Genomic_DNA"/>
</dbReference>
<dbReference type="AlphaFoldDB" id="A0A9X2EBR8"/>
<sequence>MNETPRQTEGRPITTGRGALRRIAGATAVAALLTGSAMAFGPAGSAVAAGTGAVENADARRAVAELAGARPWSAPIPADFAASAGYRPTVSQGLLVAPNGDCSAPIPLPDEFETACKAHDLGYDLLRYAARGGHPLGPWARQRIDAALEQHMHSACQGRADSFARAECHVLATVASTAVDLNSRRQDYAAPMPEYLFGTELSGPALGTQLLRVLGPGALALLVLAAVVAFVRRRTAGPHRLS</sequence>
<keyword evidence="3" id="KW-1185">Reference proteome</keyword>
<feature type="transmembrane region" description="Helical" evidence="1">
    <location>
        <begin position="210"/>
        <end position="231"/>
    </location>
</feature>
<keyword evidence="1" id="KW-1133">Transmembrane helix</keyword>
<organism evidence="2 3">
    <name type="scientific">Nocardia pulmonis</name>
    <dbReference type="NCBI Taxonomy" id="2951408"/>
    <lineage>
        <taxon>Bacteria</taxon>
        <taxon>Bacillati</taxon>
        <taxon>Actinomycetota</taxon>
        <taxon>Actinomycetes</taxon>
        <taxon>Mycobacteriales</taxon>
        <taxon>Nocardiaceae</taxon>
        <taxon>Nocardia</taxon>
    </lineage>
</organism>
<evidence type="ECO:0000256" key="1">
    <source>
        <dbReference type="SAM" id="Phobius"/>
    </source>
</evidence>
<keyword evidence="1" id="KW-0472">Membrane</keyword>
<gene>
    <name evidence="2" type="ORF">NDR86_23980</name>
</gene>
<protein>
    <recommendedName>
        <fullName evidence="4">Phospholipase A2-like protein</fullName>
    </recommendedName>
</protein>
<dbReference type="GO" id="GO:0004623">
    <property type="term" value="F:phospholipase A2 activity"/>
    <property type="evidence" value="ECO:0007669"/>
    <property type="project" value="InterPro"/>
</dbReference>
<dbReference type="Proteomes" id="UP001139157">
    <property type="component" value="Unassembled WGS sequence"/>
</dbReference>
<dbReference type="GO" id="GO:0050482">
    <property type="term" value="P:arachidonate secretion"/>
    <property type="evidence" value="ECO:0007669"/>
    <property type="project" value="InterPro"/>
</dbReference>
<dbReference type="SUPFAM" id="SSF48619">
    <property type="entry name" value="Phospholipase A2, PLA2"/>
    <property type="match status" value="1"/>
</dbReference>
<evidence type="ECO:0000313" key="3">
    <source>
        <dbReference type="Proteomes" id="UP001139157"/>
    </source>
</evidence>
<dbReference type="RefSeq" id="WP_251914834.1">
    <property type="nucleotide sequence ID" value="NZ_JAMRXG010000010.1"/>
</dbReference>
<dbReference type="GO" id="GO:0006644">
    <property type="term" value="P:phospholipid metabolic process"/>
    <property type="evidence" value="ECO:0007669"/>
    <property type="project" value="InterPro"/>
</dbReference>
<evidence type="ECO:0008006" key="4">
    <source>
        <dbReference type="Google" id="ProtNLM"/>
    </source>
</evidence>
<accession>A0A9X2EBR8</accession>
<keyword evidence="1" id="KW-0812">Transmembrane</keyword>
<evidence type="ECO:0000313" key="2">
    <source>
        <dbReference type="EMBL" id="MCM6776550.1"/>
    </source>
</evidence>
<comment type="caution">
    <text evidence="2">The sequence shown here is derived from an EMBL/GenBank/DDBJ whole genome shotgun (WGS) entry which is preliminary data.</text>
</comment>
<proteinExistence type="predicted"/>
<dbReference type="InterPro" id="IPR036444">
    <property type="entry name" value="PLipase_A2_dom_sf"/>
</dbReference>
<reference evidence="2" key="1">
    <citation type="submission" date="2022-06" db="EMBL/GenBank/DDBJ databases">
        <title>Novel species in genus nocardia.</title>
        <authorList>
            <person name="Li F."/>
        </authorList>
    </citation>
    <scope>NUCLEOTIDE SEQUENCE</scope>
    <source>
        <strain evidence="2">CDC141</strain>
    </source>
</reference>
<name>A0A9X2EBR8_9NOCA</name>